<dbReference type="Gene3D" id="3.30.457.60">
    <property type="match status" value="1"/>
</dbReference>
<dbReference type="InterPro" id="IPR008672">
    <property type="entry name" value="Mad1"/>
</dbReference>
<evidence type="ECO:0000313" key="26">
    <source>
        <dbReference type="Proteomes" id="UP001159428"/>
    </source>
</evidence>
<gene>
    <name evidence="25" type="ORF">PMEA_00025748</name>
</gene>
<dbReference type="GO" id="GO:1990706">
    <property type="term" value="C:MAD1 complex"/>
    <property type="evidence" value="ECO:0007669"/>
    <property type="project" value="UniProtKB-ARBA"/>
</dbReference>
<dbReference type="Pfam" id="PF05557">
    <property type="entry name" value="MAD"/>
    <property type="match status" value="1"/>
</dbReference>
<sequence>MNFLRTPEDSTAVVRIMGEFDQFLTSDPRSRLTYEDPSSDGHEQSQRPSSKSFAKTLNKSRSQGSLFSNEREKDVELIKSRSKIAHLESQMNVLESERKRARIEFEKDSGNDRLERRRMEEKYEDLQKNIQYIAEQEKNAKDQLKDLKKEYETYRNKSEQTIQNLQREKLKLCAEKDELREDSSKKEMDLKNSLFRQGTELAVMQNRLGDTESQLENVKRRLSEVMTQLPELEQLREHSRTAEHRVKELEQKLSRQDEATGVAMVMQTQLTKYRKLEKENAKLKDENHYYRETNESNLLLKEKADNLQGKLQRAEQRVTELMRVEIENEELKKKIQKWETEDLSGTKRLRSPAQLAQDVANLQKSQVVLLETQSELKSSAQIHETAYQRAVQELAAVKKESAEFKENGERQKELNQRLQRRLFLVTAERDGCRRILDTYDSSYSSNYDPQIRSRLQEAEDRLKTCHEHIETLELEVNQKSGETSRERLRANQLEVENCELRDKVSNQTAAKPADSALRIELEKLQTENAKLQEQLEIYEINKDQMHMRGYYDPTKTKIVHLSMNPSSVAKQQRGEELENLRKENEYLKRRLTVVEEGGGSPNDTSLLGNLGPETAPSVFKQVEDFKAQLSSAEMKNQRLKEVFKKKIQEFREACYALTGYKIDVIRDNQYRLQSMYAERSTDDLLFESNVKGEMMLLATDFSSQLTDQISTYLNRFNSIPAFLSNITLELFNRQTQTIVIN</sequence>
<evidence type="ECO:0000256" key="4">
    <source>
        <dbReference type="ARBA" id="ARBA00004647"/>
    </source>
</evidence>
<feature type="region of interest" description="Disordered" evidence="24">
    <location>
        <begin position="27"/>
        <end position="72"/>
    </location>
</feature>
<keyword evidence="14" id="KW-0007">Acetylation</keyword>
<feature type="coiled-coil region" evidence="23">
    <location>
        <begin position="77"/>
        <end position="341"/>
    </location>
</feature>
<evidence type="ECO:0000256" key="11">
    <source>
        <dbReference type="ARBA" id="ARBA00022776"/>
    </source>
</evidence>
<dbReference type="GO" id="GO:0007094">
    <property type="term" value="P:mitotic spindle assembly checkpoint signaling"/>
    <property type="evidence" value="ECO:0007669"/>
    <property type="project" value="InterPro"/>
</dbReference>
<dbReference type="PANTHER" id="PTHR23168">
    <property type="entry name" value="MITOTIC SPINDLE ASSEMBLY CHECKPOINT PROTEIN MAD1 MITOTIC ARREST DEFICIENT-LIKE PROTEIN 1"/>
    <property type="match status" value="1"/>
</dbReference>
<evidence type="ECO:0000256" key="24">
    <source>
        <dbReference type="SAM" id="MobiDB-lite"/>
    </source>
</evidence>
<evidence type="ECO:0000256" key="16">
    <source>
        <dbReference type="ARBA" id="ARBA00023212"/>
    </source>
</evidence>
<reference evidence="25 26" key="1">
    <citation type="submission" date="2022-05" db="EMBL/GenBank/DDBJ databases">
        <authorList>
            <consortium name="Genoscope - CEA"/>
            <person name="William W."/>
        </authorList>
    </citation>
    <scope>NUCLEOTIDE SEQUENCE [LARGE SCALE GENOMIC DNA]</scope>
</reference>
<evidence type="ECO:0000256" key="13">
    <source>
        <dbReference type="ARBA" id="ARBA00022843"/>
    </source>
</evidence>
<feature type="compositionally biased region" description="Polar residues" evidence="24">
    <location>
        <begin position="46"/>
        <end position="68"/>
    </location>
</feature>
<keyword evidence="26" id="KW-1185">Reference proteome</keyword>
<dbReference type="Gene3D" id="1.20.5.170">
    <property type="match status" value="1"/>
</dbReference>
<dbReference type="SUPFAM" id="SSF75704">
    <property type="entry name" value="Mitotic arrest deficient-like 1, Mad1"/>
    <property type="match status" value="1"/>
</dbReference>
<dbReference type="PANTHER" id="PTHR23168:SF0">
    <property type="entry name" value="MITOTIC SPINDLE ASSEMBLY CHECKPOINT PROTEIN MAD1"/>
    <property type="match status" value="1"/>
</dbReference>
<accession>A0AAU9VVN3</accession>
<dbReference type="AlphaFoldDB" id="A0AAU9VVN3"/>
<keyword evidence="7" id="KW-0963">Cytoplasm</keyword>
<keyword evidence="12" id="KW-0995">Kinetochore</keyword>
<evidence type="ECO:0000256" key="9">
    <source>
        <dbReference type="ARBA" id="ARBA00022553"/>
    </source>
</evidence>
<keyword evidence="11" id="KW-0498">Mitosis</keyword>
<evidence type="ECO:0000256" key="5">
    <source>
        <dbReference type="ARBA" id="ARBA00008029"/>
    </source>
</evidence>
<keyword evidence="8" id="KW-1017">Isopeptide bond</keyword>
<feature type="compositionally biased region" description="Basic and acidic residues" evidence="24">
    <location>
        <begin position="28"/>
        <end position="45"/>
    </location>
</feature>
<evidence type="ECO:0000256" key="15">
    <source>
        <dbReference type="ARBA" id="ARBA00023054"/>
    </source>
</evidence>
<evidence type="ECO:0000256" key="14">
    <source>
        <dbReference type="ARBA" id="ARBA00022990"/>
    </source>
</evidence>
<evidence type="ECO:0000256" key="22">
    <source>
        <dbReference type="ARBA" id="ARBA00075803"/>
    </source>
</evidence>
<evidence type="ECO:0000256" key="6">
    <source>
        <dbReference type="ARBA" id="ARBA00022454"/>
    </source>
</evidence>
<dbReference type="Proteomes" id="UP001159428">
    <property type="component" value="Unassembled WGS sequence"/>
</dbReference>
<keyword evidence="15 23" id="KW-0175">Coiled coil</keyword>
<dbReference type="FunFam" id="3.30.457.60:FF:000002">
    <property type="entry name" value="Mitotic spindle assembly checkpoint protein MAD1"/>
    <property type="match status" value="1"/>
</dbReference>
<evidence type="ECO:0000256" key="23">
    <source>
        <dbReference type="SAM" id="Coils"/>
    </source>
</evidence>
<dbReference type="GO" id="GO:0000776">
    <property type="term" value="C:kinetochore"/>
    <property type="evidence" value="ECO:0007669"/>
    <property type="project" value="UniProtKB-KW"/>
</dbReference>
<comment type="caution">
    <text evidence="25">The sequence shown here is derived from an EMBL/GenBank/DDBJ whole genome shotgun (WGS) entry which is preliminary data.</text>
</comment>
<dbReference type="GO" id="GO:0005813">
    <property type="term" value="C:centrosome"/>
    <property type="evidence" value="ECO:0007669"/>
    <property type="project" value="UniProtKB-SubCell"/>
</dbReference>
<keyword evidence="6" id="KW-0158">Chromosome</keyword>
<evidence type="ECO:0000256" key="19">
    <source>
        <dbReference type="ARBA" id="ARBA00023328"/>
    </source>
</evidence>
<keyword evidence="13" id="KW-0832">Ubl conjugation</keyword>
<evidence type="ECO:0000256" key="18">
    <source>
        <dbReference type="ARBA" id="ARBA00023306"/>
    </source>
</evidence>
<feature type="coiled-coil region" evidence="23">
    <location>
        <begin position="622"/>
        <end position="649"/>
    </location>
</feature>
<evidence type="ECO:0000256" key="2">
    <source>
        <dbReference type="ARBA" id="ARBA00004300"/>
    </source>
</evidence>
<evidence type="ECO:0000256" key="10">
    <source>
        <dbReference type="ARBA" id="ARBA00022618"/>
    </source>
</evidence>
<keyword evidence="16" id="KW-0206">Cytoskeleton</keyword>
<evidence type="ECO:0000256" key="3">
    <source>
        <dbReference type="ARBA" id="ARBA00004629"/>
    </source>
</evidence>
<comment type="subcellular location">
    <subcellularLocation>
        <location evidence="3">Chromosome</location>
        <location evidence="3">Centromere</location>
        <location evidence="3">Kinetochore</location>
    </subcellularLocation>
    <subcellularLocation>
        <location evidence="2">Cytoplasm</location>
        <location evidence="2">Cytoskeleton</location>
        <location evidence="2">Microtubule organizing center</location>
        <location evidence="2">Centrosome</location>
    </subcellularLocation>
    <subcellularLocation>
        <location evidence="4">Cytoplasm</location>
        <location evidence="4">Cytoskeleton</location>
        <location evidence="4">Spindle pole</location>
    </subcellularLocation>
    <subcellularLocation>
        <location evidence="1">Nucleus envelope</location>
    </subcellularLocation>
</comment>
<organism evidence="25 26">
    <name type="scientific">Pocillopora meandrina</name>
    <dbReference type="NCBI Taxonomy" id="46732"/>
    <lineage>
        <taxon>Eukaryota</taxon>
        <taxon>Metazoa</taxon>
        <taxon>Cnidaria</taxon>
        <taxon>Anthozoa</taxon>
        <taxon>Hexacorallia</taxon>
        <taxon>Scleractinia</taxon>
        <taxon>Astrocoeniina</taxon>
        <taxon>Pocilloporidae</taxon>
        <taxon>Pocillopora</taxon>
    </lineage>
</organism>
<dbReference type="EMBL" id="CALNXJ010000005">
    <property type="protein sequence ID" value="CAH3039348.1"/>
    <property type="molecule type" value="Genomic_DNA"/>
</dbReference>
<keyword evidence="10" id="KW-0132">Cell division</keyword>
<keyword evidence="18" id="KW-0131">Cell cycle</keyword>
<evidence type="ECO:0000313" key="25">
    <source>
        <dbReference type="EMBL" id="CAH3039348.1"/>
    </source>
</evidence>
<dbReference type="GO" id="GO:0000922">
    <property type="term" value="C:spindle pole"/>
    <property type="evidence" value="ECO:0007669"/>
    <property type="project" value="UniProtKB-SubCell"/>
</dbReference>
<dbReference type="GO" id="GO:0005635">
    <property type="term" value="C:nuclear envelope"/>
    <property type="evidence" value="ECO:0007669"/>
    <property type="project" value="UniProtKB-SubCell"/>
</dbReference>
<protein>
    <recommendedName>
        <fullName evidence="21">Mitotic spindle assembly checkpoint protein MAD1</fullName>
    </recommendedName>
    <alternativeName>
        <fullName evidence="22">Mitotic arrest deficient 1-like protein 1</fullName>
    </alternativeName>
</protein>
<feature type="coiled-coil region" evidence="23">
    <location>
        <begin position="380"/>
        <end position="407"/>
    </location>
</feature>
<dbReference type="GO" id="GO:0051315">
    <property type="term" value="P:attachment of mitotic spindle microtubules to kinetochore"/>
    <property type="evidence" value="ECO:0007669"/>
    <property type="project" value="TreeGrafter"/>
</dbReference>
<comment type="similarity">
    <text evidence="5">Belongs to the MAD1 family.</text>
</comment>
<dbReference type="GO" id="GO:0072686">
    <property type="term" value="C:mitotic spindle"/>
    <property type="evidence" value="ECO:0007669"/>
    <property type="project" value="TreeGrafter"/>
</dbReference>
<comment type="function">
    <text evidence="20">Component of the spindle-assembly checkpoint that prevents the onset of anaphase until all chromosomes are properly aligned at the metaphase plate. Forms a heterotetrameric complex with the closed conformation form of MAD2L1 (C-MAD2) at unattached kinetochores during prometaphase, recruits an open conformation of MAD2L1 (O-MAD2) and promotes the conversion of O-MAD2 to C-MAD2, which ensures mitotic checkpoint signaling.</text>
</comment>
<evidence type="ECO:0000256" key="8">
    <source>
        <dbReference type="ARBA" id="ARBA00022499"/>
    </source>
</evidence>
<evidence type="ECO:0000256" key="7">
    <source>
        <dbReference type="ARBA" id="ARBA00022490"/>
    </source>
</evidence>
<keyword evidence="9" id="KW-0597">Phosphoprotein</keyword>
<evidence type="ECO:0000256" key="20">
    <source>
        <dbReference type="ARBA" id="ARBA00053509"/>
    </source>
</evidence>
<keyword evidence="17" id="KW-0539">Nucleus</keyword>
<feature type="coiled-coil region" evidence="23">
    <location>
        <begin position="514"/>
        <end position="597"/>
    </location>
</feature>
<dbReference type="GO" id="GO:0051301">
    <property type="term" value="P:cell division"/>
    <property type="evidence" value="ECO:0007669"/>
    <property type="project" value="UniProtKB-KW"/>
</dbReference>
<keyword evidence="19" id="KW-0137">Centromere</keyword>
<dbReference type="FunFam" id="1.20.5.170:FF:000051">
    <property type="entry name" value="mitotic spindle assembly checkpoint protein MAD1"/>
    <property type="match status" value="1"/>
</dbReference>
<dbReference type="Gene3D" id="6.10.250.90">
    <property type="match status" value="1"/>
</dbReference>
<evidence type="ECO:0000256" key="12">
    <source>
        <dbReference type="ARBA" id="ARBA00022838"/>
    </source>
</evidence>
<dbReference type="GO" id="GO:1990728">
    <property type="term" value="C:mitotic spindle assembly checkpoint MAD1-MAD2 complex"/>
    <property type="evidence" value="ECO:0007669"/>
    <property type="project" value="UniProtKB-ARBA"/>
</dbReference>
<evidence type="ECO:0000256" key="17">
    <source>
        <dbReference type="ARBA" id="ARBA00023242"/>
    </source>
</evidence>
<evidence type="ECO:0000256" key="1">
    <source>
        <dbReference type="ARBA" id="ARBA00004259"/>
    </source>
</evidence>
<evidence type="ECO:0000256" key="21">
    <source>
        <dbReference type="ARBA" id="ARBA00073985"/>
    </source>
</evidence>
<proteinExistence type="inferred from homology"/>
<name>A0AAU9VVN3_9CNID</name>